<sequence length="473" mass="50064">MAKPARRPVSKYAFATAVLSTATPLFLGYDLATVSSTAVLAEADDLKLLACTVVLSSLLGAVTAVGAQCLIGDRRTVLLSAAVLCGGTLSRSLAEASFKGGVVVFVNGLGMGQALMIVPAYAAELSSLRGGIGRGVLTSHPDGFVYLGCILGSLCHSPGLFKLPARLAWRLTIASGAAIPALLSSAVLLMPESPRWLVAQDELAQARRVLSRTSYTLEEAELRLLEIKAELGLDDSEETQTPTRSRWKEECATWRELVARPTEPLRRAFASGIGSMSQYAQRAFRDIGVSSSAGRQMPRALLAFGLVVVVSFSISLVLVELVWLLLLATAALACGGTCTRPRPRAASSRRASRAGVGVGMSTRRQEQLKRARGLSATMLLSLVALVWIALGPAQWAAEDPAAVSGCPRWLRAVNGAVSAAILSSFAWVYEATSVVIPIRGSLSLLVCPAVGVLAWLFFCACLLGASRRRRRRG</sequence>
<proteinExistence type="inferred from homology"/>
<organism evidence="8">
    <name type="scientific">Brachypodium distachyon</name>
    <name type="common">Purple false brome</name>
    <name type="synonym">Trachynia distachya</name>
    <dbReference type="NCBI Taxonomy" id="15368"/>
    <lineage>
        <taxon>Eukaryota</taxon>
        <taxon>Viridiplantae</taxon>
        <taxon>Streptophyta</taxon>
        <taxon>Embryophyta</taxon>
        <taxon>Tracheophyta</taxon>
        <taxon>Spermatophyta</taxon>
        <taxon>Magnoliopsida</taxon>
        <taxon>Liliopsida</taxon>
        <taxon>Poales</taxon>
        <taxon>Poaceae</taxon>
        <taxon>BOP clade</taxon>
        <taxon>Pooideae</taxon>
        <taxon>Stipodae</taxon>
        <taxon>Brachypodieae</taxon>
        <taxon>Brachypodium</taxon>
    </lineage>
</organism>
<feature type="transmembrane region" description="Helical" evidence="7">
    <location>
        <begin position="167"/>
        <end position="190"/>
    </location>
</feature>
<evidence type="ECO:0000256" key="5">
    <source>
        <dbReference type="ARBA" id="ARBA00022989"/>
    </source>
</evidence>
<feature type="transmembrane region" description="Helical" evidence="7">
    <location>
        <begin position="100"/>
        <end position="122"/>
    </location>
</feature>
<keyword evidence="10" id="KW-1185">Reference proteome</keyword>
<keyword evidence="4 7" id="KW-0812">Transmembrane</keyword>
<reference evidence="9" key="3">
    <citation type="submission" date="2018-08" db="UniProtKB">
        <authorList>
            <consortium name="EnsemblPlants"/>
        </authorList>
    </citation>
    <scope>IDENTIFICATION</scope>
    <source>
        <strain evidence="9">cv. Bd21</strain>
    </source>
</reference>
<accession>A0A2K2DKT0</accession>
<dbReference type="InterPro" id="IPR005828">
    <property type="entry name" value="MFS_sugar_transport-like"/>
</dbReference>
<dbReference type="InterPro" id="IPR045262">
    <property type="entry name" value="STP/PLT_plant"/>
</dbReference>
<dbReference type="ExpressionAtlas" id="A0A2K2DKT0">
    <property type="expression patterns" value="baseline"/>
</dbReference>
<evidence type="ECO:0000256" key="1">
    <source>
        <dbReference type="ARBA" id="ARBA00004370"/>
    </source>
</evidence>
<evidence type="ECO:0000256" key="3">
    <source>
        <dbReference type="ARBA" id="ARBA00022448"/>
    </source>
</evidence>
<protein>
    <recommendedName>
        <fullName evidence="11">Major facilitator superfamily (MFS) profile domain-containing protein</fullName>
    </recommendedName>
</protein>
<dbReference type="Gramene" id="PNT74870">
    <property type="protein sequence ID" value="PNT74870"/>
    <property type="gene ID" value="BRADI_1g23421v3"/>
</dbReference>
<feature type="transmembrane region" description="Helical" evidence="7">
    <location>
        <begin position="441"/>
        <end position="465"/>
    </location>
</feature>
<dbReference type="STRING" id="15368.A0A2K2DKT0"/>
<feature type="transmembrane region" description="Helical" evidence="7">
    <location>
        <begin position="378"/>
        <end position="397"/>
    </location>
</feature>
<evidence type="ECO:0000256" key="7">
    <source>
        <dbReference type="SAM" id="Phobius"/>
    </source>
</evidence>
<dbReference type="Gene3D" id="1.20.1250.20">
    <property type="entry name" value="MFS general substrate transporter like domains"/>
    <property type="match status" value="1"/>
</dbReference>
<gene>
    <name evidence="8" type="ORF">BRADI_1g23421v3</name>
</gene>
<dbReference type="InParanoid" id="A0A2K2DKT0"/>
<evidence type="ECO:0000256" key="6">
    <source>
        <dbReference type="ARBA" id="ARBA00023136"/>
    </source>
</evidence>
<dbReference type="Gramene" id="PNT74871">
    <property type="protein sequence ID" value="PNT74871"/>
    <property type="gene ID" value="BRADI_1g23421v3"/>
</dbReference>
<evidence type="ECO:0000256" key="4">
    <source>
        <dbReference type="ARBA" id="ARBA00022692"/>
    </source>
</evidence>
<dbReference type="PANTHER" id="PTHR23500:SF560">
    <property type="entry name" value="OS07G0582850 PROTEIN"/>
    <property type="match status" value="1"/>
</dbReference>
<dbReference type="EnsemblPlants" id="PNT74870">
    <property type="protein sequence ID" value="PNT74870"/>
    <property type="gene ID" value="BRADI_1g23421v3"/>
</dbReference>
<dbReference type="GO" id="GO:0016020">
    <property type="term" value="C:membrane"/>
    <property type="evidence" value="ECO:0007669"/>
    <property type="project" value="UniProtKB-SubCell"/>
</dbReference>
<evidence type="ECO:0008006" key="11">
    <source>
        <dbReference type="Google" id="ProtNLM"/>
    </source>
</evidence>
<name>A0A2K2DKT0_BRADI</name>
<reference evidence="8" key="2">
    <citation type="submission" date="2017-06" db="EMBL/GenBank/DDBJ databases">
        <title>WGS assembly of Brachypodium distachyon.</title>
        <authorList>
            <consortium name="The International Brachypodium Initiative"/>
            <person name="Lucas S."/>
            <person name="Harmon-Smith M."/>
            <person name="Lail K."/>
            <person name="Tice H."/>
            <person name="Grimwood J."/>
            <person name="Bruce D."/>
            <person name="Barry K."/>
            <person name="Shu S."/>
            <person name="Lindquist E."/>
            <person name="Wang M."/>
            <person name="Pitluck S."/>
            <person name="Vogel J.P."/>
            <person name="Garvin D.F."/>
            <person name="Mockler T.C."/>
            <person name="Schmutz J."/>
            <person name="Rokhsar D."/>
            <person name="Bevan M.W."/>
        </authorList>
    </citation>
    <scope>NUCLEOTIDE SEQUENCE</scope>
    <source>
        <strain evidence="8">Bd21</strain>
    </source>
</reference>
<dbReference type="EnsemblPlants" id="PNT74871">
    <property type="protein sequence ID" value="PNT74871"/>
    <property type="gene ID" value="BRADI_1g23421v3"/>
</dbReference>
<dbReference type="SUPFAM" id="SSF103473">
    <property type="entry name" value="MFS general substrate transporter"/>
    <property type="match status" value="1"/>
</dbReference>
<dbReference type="EMBL" id="CM000880">
    <property type="protein sequence ID" value="PNT74870.1"/>
    <property type="molecule type" value="Genomic_DNA"/>
</dbReference>
<dbReference type="Proteomes" id="UP000008810">
    <property type="component" value="Chromosome 1"/>
</dbReference>
<comment type="subcellular location">
    <subcellularLocation>
        <location evidence="1">Membrane</location>
    </subcellularLocation>
</comment>
<keyword evidence="5 7" id="KW-1133">Transmembrane helix</keyword>
<evidence type="ECO:0000313" key="8">
    <source>
        <dbReference type="EMBL" id="PNT74871.1"/>
    </source>
</evidence>
<keyword evidence="6 7" id="KW-0472">Membrane</keyword>
<feature type="transmembrane region" description="Helical" evidence="7">
    <location>
        <begin position="46"/>
        <end position="65"/>
    </location>
</feature>
<evidence type="ECO:0000313" key="9">
    <source>
        <dbReference type="EnsemblPlants" id="PNT74870"/>
    </source>
</evidence>
<dbReference type="AlphaFoldDB" id="A0A2K2DKT0"/>
<dbReference type="EMBL" id="CM000880">
    <property type="protein sequence ID" value="PNT74871.1"/>
    <property type="molecule type" value="Genomic_DNA"/>
</dbReference>
<dbReference type="PANTHER" id="PTHR23500">
    <property type="entry name" value="SOLUTE CARRIER FAMILY 2, FACILITATED GLUCOSE TRANSPORTER"/>
    <property type="match status" value="1"/>
</dbReference>
<reference evidence="8 9" key="1">
    <citation type="journal article" date="2010" name="Nature">
        <title>Genome sequencing and analysis of the model grass Brachypodium distachyon.</title>
        <authorList>
            <consortium name="International Brachypodium Initiative"/>
        </authorList>
    </citation>
    <scope>NUCLEOTIDE SEQUENCE [LARGE SCALE GENOMIC DNA]</scope>
    <source>
        <strain evidence="8 9">Bd21</strain>
    </source>
</reference>
<evidence type="ECO:0000256" key="2">
    <source>
        <dbReference type="ARBA" id="ARBA00010992"/>
    </source>
</evidence>
<comment type="similarity">
    <text evidence="2">Belongs to the major facilitator superfamily. Sugar transporter (TC 2.A.1.1) family.</text>
</comment>
<keyword evidence="3" id="KW-0813">Transport</keyword>
<feature type="transmembrane region" description="Helical" evidence="7">
    <location>
        <begin position="143"/>
        <end position="161"/>
    </location>
</feature>
<feature type="transmembrane region" description="Helical" evidence="7">
    <location>
        <begin position="12"/>
        <end position="34"/>
    </location>
</feature>
<dbReference type="InterPro" id="IPR036259">
    <property type="entry name" value="MFS_trans_sf"/>
</dbReference>
<dbReference type="Pfam" id="PF00083">
    <property type="entry name" value="Sugar_tr"/>
    <property type="match status" value="1"/>
</dbReference>
<dbReference type="GO" id="GO:0015144">
    <property type="term" value="F:carbohydrate transmembrane transporter activity"/>
    <property type="evidence" value="ECO:0007669"/>
    <property type="project" value="InterPro"/>
</dbReference>
<feature type="transmembrane region" description="Helical" evidence="7">
    <location>
        <begin position="300"/>
        <end position="326"/>
    </location>
</feature>
<evidence type="ECO:0000313" key="10">
    <source>
        <dbReference type="Proteomes" id="UP000008810"/>
    </source>
</evidence>
<dbReference type="OrthoDB" id="6133115at2759"/>